<dbReference type="PROSITE" id="PS50071">
    <property type="entry name" value="HOMEOBOX_2"/>
    <property type="match status" value="1"/>
</dbReference>
<keyword evidence="6" id="KW-0804">Transcription</keyword>
<evidence type="ECO:0000256" key="9">
    <source>
        <dbReference type="PROSITE-ProRule" id="PRU00108"/>
    </source>
</evidence>
<evidence type="ECO:0000256" key="8">
    <source>
        <dbReference type="ARBA" id="ARBA00024040"/>
    </source>
</evidence>
<accession>A0ABD3C2B3</accession>
<comment type="subcellular location">
    <subcellularLocation>
        <location evidence="1 9 10">Nucleus</location>
    </subcellularLocation>
</comment>
<dbReference type="GO" id="GO:0003677">
    <property type="term" value="F:DNA binding"/>
    <property type="evidence" value="ECO:0007669"/>
    <property type="project" value="UniProtKB-UniRule"/>
</dbReference>
<comment type="caution">
    <text evidence="12">The sequence shown here is derived from an EMBL/GenBank/DDBJ whole genome shotgun (WGS) entry which is preliminary data.</text>
</comment>
<dbReference type="InterPro" id="IPR001356">
    <property type="entry name" value="HD"/>
</dbReference>
<dbReference type="AlphaFoldDB" id="A0ABD3C2B3"/>
<feature type="domain" description="Homeobox" evidence="11">
    <location>
        <begin position="31"/>
        <end position="92"/>
    </location>
</feature>
<dbReference type="InterPro" id="IPR009057">
    <property type="entry name" value="Homeodomain-like_sf"/>
</dbReference>
<evidence type="ECO:0000256" key="1">
    <source>
        <dbReference type="ARBA" id="ARBA00004123"/>
    </source>
</evidence>
<dbReference type="PANTHER" id="PTHR46998">
    <property type="entry name" value="WUSCHEL-RELATED HOMEOBOX 11"/>
    <property type="match status" value="1"/>
</dbReference>
<protein>
    <submittedName>
        <fullName evidence="12">Homeobox domain</fullName>
    </submittedName>
</protein>
<evidence type="ECO:0000256" key="3">
    <source>
        <dbReference type="ARBA" id="ARBA00023015"/>
    </source>
</evidence>
<keyword evidence="13" id="KW-1185">Reference proteome</keyword>
<evidence type="ECO:0000256" key="5">
    <source>
        <dbReference type="ARBA" id="ARBA00023155"/>
    </source>
</evidence>
<dbReference type="Pfam" id="PF00046">
    <property type="entry name" value="Homeodomain"/>
    <property type="match status" value="1"/>
</dbReference>
<evidence type="ECO:0000256" key="2">
    <source>
        <dbReference type="ARBA" id="ARBA00022473"/>
    </source>
</evidence>
<proteinExistence type="inferred from homology"/>
<evidence type="ECO:0000259" key="11">
    <source>
        <dbReference type="PROSITE" id="PS50071"/>
    </source>
</evidence>
<evidence type="ECO:0000256" key="6">
    <source>
        <dbReference type="ARBA" id="ARBA00023163"/>
    </source>
</evidence>
<dbReference type="SMART" id="SM00389">
    <property type="entry name" value="HOX"/>
    <property type="match status" value="1"/>
</dbReference>
<evidence type="ECO:0000256" key="10">
    <source>
        <dbReference type="RuleBase" id="RU000682"/>
    </source>
</evidence>
<dbReference type="Gene3D" id="1.10.10.60">
    <property type="entry name" value="Homeodomain-like"/>
    <property type="match status" value="1"/>
</dbReference>
<feature type="DNA-binding region" description="Homeobox" evidence="9">
    <location>
        <begin position="33"/>
        <end position="93"/>
    </location>
</feature>
<evidence type="ECO:0000313" key="12">
    <source>
        <dbReference type="EMBL" id="KAL3623915.1"/>
    </source>
</evidence>
<reference evidence="13" key="1">
    <citation type="journal article" date="2024" name="IScience">
        <title>Strigolactones Initiate the Formation of Haustorium-like Structures in Castilleja.</title>
        <authorList>
            <person name="Buerger M."/>
            <person name="Peterson D."/>
            <person name="Chory J."/>
        </authorList>
    </citation>
    <scope>NUCLEOTIDE SEQUENCE [LARGE SCALE GENOMIC DNA]</scope>
</reference>
<evidence type="ECO:0000256" key="4">
    <source>
        <dbReference type="ARBA" id="ARBA00023125"/>
    </source>
</evidence>
<dbReference type="InterPro" id="IPR044558">
    <property type="entry name" value="WOX11-like"/>
</dbReference>
<dbReference type="CDD" id="cd00086">
    <property type="entry name" value="homeodomain"/>
    <property type="match status" value="1"/>
</dbReference>
<dbReference type="PANTHER" id="PTHR46998:SF2">
    <property type="entry name" value="WUSCHEL-RELATED HOMEOBOX 11"/>
    <property type="match status" value="1"/>
</dbReference>
<keyword evidence="5 9" id="KW-0371">Homeobox</keyword>
<dbReference type="EMBL" id="JAVIJP010000054">
    <property type="protein sequence ID" value="KAL3623915.1"/>
    <property type="molecule type" value="Genomic_DNA"/>
</dbReference>
<keyword evidence="7 9" id="KW-0539">Nucleus</keyword>
<keyword evidence="4 9" id="KW-0238">DNA-binding</keyword>
<dbReference type="GO" id="GO:0005634">
    <property type="term" value="C:nucleus"/>
    <property type="evidence" value="ECO:0007669"/>
    <property type="project" value="UniProtKB-SubCell"/>
</dbReference>
<comment type="similarity">
    <text evidence="8">Belongs to the WUS homeobox family.</text>
</comment>
<evidence type="ECO:0000313" key="13">
    <source>
        <dbReference type="Proteomes" id="UP001632038"/>
    </source>
</evidence>
<keyword evidence="3" id="KW-0805">Transcription regulation</keyword>
<dbReference type="Proteomes" id="UP001632038">
    <property type="component" value="Unassembled WGS sequence"/>
</dbReference>
<sequence length="258" mass="28553">MADHGRAPEPKLTYCIPEPEPEPPVEIIPVKTRWNPKPEQILMLESIFNNGMVNPSKEETTSIRILLENYGQLADANIFYWFQNRRSKCRRQIQARRRAIQDAETGGRGGQTIQFADYMSVGSGNKSMSNGTLYTGSGSGSQSYMAGSSSSVHDTSEDFISFFSPSSGLAQEYEQSPNMCSAAAAAATYGLNYQPAGVIVFINGIMIQIGREPLNLRTMFEGDFLMYHCSGMPIHVNDDGSVMQNLKHGESYFVVEHP</sequence>
<organism evidence="12 13">
    <name type="scientific">Castilleja foliolosa</name>
    <dbReference type="NCBI Taxonomy" id="1961234"/>
    <lineage>
        <taxon>Eukaryota</taxon>
        <taxon>Viridiplantae</taxon>
        <taxon>Streptophyta</taxon>
        <taxon>Embryophyta</taxon>
        <taxon>Tracheophyta</taxon>
        <taxon>Spermatophyta</taxon>
        <taxon>Magnoliopsida</taxon>
        <taxon>eudicotyledons</taxon>
        <taxon>Gunneridae</taxon>
        <taxon>Pentapetalae</taxon>
        <taxon>asterids</taxon>
        <taxon>lamiids</taxon>
        <taxon>Lamiales</taxon>
        <taxon>Orobanchaceae</taxon>
        <taxon>Pedicularideae</taxon>
        <taxon>Castillejinae</taxon>
        <taxon>Castilleja</taxon>
    </lineage>
</organism>
<name>A0ABD3C2B3_9LAMI</name>
<dbReference type="SUPFAM" id="SSF46689">
    <property type="entry name" value="Homeodomain-like"/>
    <property type="match status" value="1"/>
</dbReference>
<keyword evidence="2" id="KW-0217">Developmental protein</keyword>
<evidence type="ECO:0000256" key="7">
    <source>
        <dbReference type="ARBA" id="ARBA00023242"/>
    </source>
</evidence>
<gene>
    <name evidence="12" type="primary">WOX11</name>
    <name evidence="12" type="ORF">CASFOL_032731</name>
</gene>